<evidence type="ECO:0000259" key="9">
    <source>
        <dbReference type="SMART" id="SM01372"/>
    </source>
</evidence>
<dbReference type="Proteomes" id="UP001443914">
    <property type="component" value="Unassembled WGS sequence"/>
</dbReference>
<keyword evidence="6" id="KW-0539">Nucleus</keyword>
<evidence type="ECO:0000256" key="2">
    <source>
        <dbReference type="ARBA" id="ARBA00023015"/>
    </source>
</evidence>
<feature type="domain" description="E2F/DP family winged-helix DNA-binding" evidence="9">
    <location>
        <begin position="133"/>
        <end position="197"/>
    </location>
</feature>
<evidence type="ECO:0000256" key="4">
    <source>
        <dbReference type="ARBA" id="ARBA00023163"/>
    </source>
</evidence>
<dbReference type="InterPro" id="IPR015633">
    <property type="entry name" value="E2F"/>
</dbReference>
<feature type="compositionally biased region" description="Polar residues" evidence="8">
    <location>
        <begin position="357"/>
        <end position="367"/>
    </location>
</feature>
<evidence type="ECO:0000313" key="11">
    <source>
        <dbReference type="Proteomes" id="UP001443914"/>
    </source>
</evidence>
<sequence length="482" mass="53484">MSSAADNHHHPPPHPPSTRHLHFSMKPPLGDYHTFSDHPFPPPPPPPFSETLVVKTPPRKRKSQDNDAESTALITSPGYTEVVNSPIQTPISGKGGKGKRAPRITKCNRSAPQTPMSNIGSPGNDLTPVGSSRSDCSLVLLTKKFINLIKHAEDGILDLNKTAEVLEVQKRRIYDVTNVLEGIGLIEKLKNGIQWKYEFFAFHFLCRGRIVGLDNVFSSFKRLSWGLDVSRPGDVDDSVANIQADVENLSMEERRLDEQIRDMQERLTEVSDDGNNQKWLFVTEDDIKAVPCFQNETLIAVKAPHGTTLEVPDPDEAVDCHQRRYRIVLRSTMGPIDVYLVSQFEEKFEEINAVEAPSSSEPSTSGYNEHPTAEANNENKNKMTELQERETPTMCADAYVAQECASGIMKIVPEVDSDADYWLLSDADVSISEMWGTDSAVEWNELETVHEDYVMVNANAPQSQNPQLASATEATTANTAGS</sequence>
<evidence type="ECO:0000256" key="7">
    <source>
        <dbReference type="SAM" id="Coils"/>
    </source>
</evidence>
<keyword evidence="7" id="KW-0175">Coiled coil</keyword>
<dbReference type="GO" id="GO:0000978">
    <property type="term" value="F:RNA polymerase II cis-regulatory region sequence-specific DNA binding"/>
    <property type="evidence" value="ECO:0007669"/>
    <property type="project" value="InterPro"/>
</dbReference>
<keyword evidence="4 6" id="KW-0804">Transcription</keyword>
<dbReference type="FunFam" id="1.10.10.10:FF:000008">
    <property type="entry name" value="E2F transcription factor 1"/>
    <property type="match status" value="1"/>
</dbReference>
<keyword evidence="11" id="KW-1185">Reference proteome</keyword>
<dbReference type="GO" id="GO:0000981">
    <property type="term" value="F:DNA-binding transcription factor activity, RNA polymerase II-specific"/>
    <property type="evidence" value="ECO:0007669"/>
    <property type="project" value="TreeGrafter"/>
</dbReference>
<dbReference type="Pfam" id="PF16421">
    <property type="entry name" value="E2F_CC-MB"/>
    <property type="match status" value="1"/>
</dbReference>
<dbReference type="AlphaFoldDB" id="A0AAW1L3N0"/>
<evidence type="ECO:0000256" key="3">
    <source>
        <dbReference type="ARBA" id="ARBA00023125"/>
    </source>
</evidence>
<proteinExistence type="inferred from homology"/>
<dbReference type="InterPro" id="IPR037241">
    <property type="entry name" value="E2F-DP_heterodim"/>
</dbReference>
<reference evidence="10" key="1">
    <citation type="submission" date="2024-03" db="EMBL/GenBank/DDBJ databases">
        <title>WGS assembly of Saponaria officinalis var. Norfolk2.</title>
        <authorList>
            <person name="Jenkins J."/>
            <person name="Shu S."/>
            <person name="Grimwood J."/>
            <person name="Barry K."/>
            <person name="Goodstein D."/>
            <person name="Schmutz J."/>
            <person name="Leebens-Mack J."/>
            <person name="Osbourn A."/>
        </authorList>
    </citation>
    <scope>NUCLEOTIDE SEQUENCE [LARGE SCALE GENOMIC DNA]</scope>
    <source>
        <strain evidence="10">JIC</strain>
    </source>
</reference>
<dbReference type="Pfam" id="PF02319">
    <property type="entry name" value="WHD_E2F_TDP"/>
    <property type="match status" value="1"/>
</dbReference>
<dbReference type="CDD" id="cd14660">
    <property type="entry name" value="E2F_DD"/>
    <property type="match status" value="1"/>
</dbReference>
<dbReference type="InterPro" id="IPR036390">
    <property type="entry name" value="WH_DNA-bd_sf"/>
</dbReference>
<accession>A0AAW1L3N0</accession>
<feature type="compositionally biased region" description="Pro residues" evidence="8">
    <location>
        <begin position="39"/>
        <end position="48"/>
    </location>
</feature>
<comment type="caution">
    <text evidence="10">The sequence shown here is derived from an EMBL/GenBank/DDBJ whole genome shotgun (WGS) entry which is preliminary data.</text>
</comment>
<dbReference type="SUPFAM" id="SSF144074">
    <property type="entry name" value="E2F-DP heterodimerization region"/>
    <property type="match status" value="1"/>
</dbReference>
<feature type="region of interest" description="Disordered" evidence="8">
    <location>
        <begin position="1"/>
        <end position="128"/>
    </location>
</feature>
<dbReference type="InterPro" id="IPR032198">
    <property type="entry name" value="E2F_CC-MB"/>
</dbReference>
<feature type="compositionally biased region" description="Low complexity" evidence="8">
    <location>
        <begin position="469"/>
        <end position="482"/>
    </location>
</feature>
<feature type="region of interest" description="Disordered" evidence="8">
    <location>
        <begin position="460"/>
        <end position="482"/>
    </location>
</feature>
<dbReference type="GO" id="GO:0090575">
    <property type="term" value="C:RNA polymerase II transcription regulator complex"/>
    <property type="evidence" value="ECO:0007669"/>
    <property type="project" value="TreeGrafter"/>
</dbReference>
<name>A0AAW1L3N0_SAPOF</name>
<keyword evidence="3 6" id="KW-0238">DNA-binding</keyword>
<protein>
    <recommendedName>
        <fullName evidence="9">E2F/DP family winged-helix DNA-binding domain-containing protein</fullName>
    </recommendedName>
</protein>
<evidence type="ECO:0000256" key="1">
    <source>
        <dbReference type="ARBA" id="ARBA00010940"/>
    </source>
</evidence>
<dbReference type="Gene3D" id="1.10.10.10">
    <property type="entry name" value="Winged helix-like DNA-binding domain superfamily/Winged helix DNA-binding domain"/>
    <property type="match status" value="1"/>
</dbReference>
<evidence type="ECO:0000256" key="5">
    <source>
        <dbReference type="ARBA" id="ARBA00023306"/>
    </source>
</evidence>
<comment type="subcellular location">
    <subcellularLocation>
        <location evidence="6">Nucleus</location>
    </subcellularLocation>
</comment>
<dbReference type="PANTHER" id="PTHR12081">
    <property type="entry name" value="TRANSCRIPTION FACTOR E2F"/>
    <property type="match status" value="1"/>
</dbReference>
<evidence type="ECO:0000313" key="10">
    <source>
        <dbReference type="EMBL" id="KAK9727054.1"/>
    </source>
</evidence>
<evidence type="ECO:0000256" key="8">
    <source>
        <dbReference type="SAM" id="MobiDB-lite"/>
    </source>
</evidence>
<evidence type="ECO:0000256" key="6">
    <source>
        <dbReference type="RuleBase" id="RU003796"/>
    </source>
</evidence>
<keyword evidence="5" id="KW-0131">Cell cycle</keyword>
<dbReference type="GO" id="GO:0046983">
    <property type="term" value="F:protein dimerization activity"/>
    <property type="evidence" value="ECO:0007669"/>
    <property type="project" value="InterPro"/>
</dbReference>
<dbReference type="EMBL" id="JBDFQZ010000005">
    <property type="protein sequence ID" value="KAK9727054.1"/>
    <property type="molecule type" value="Genomic_DNA"/>
</dbReference>
<organism evidence="10 11">
    <name type="scientific">Saponaria officinalis</name>
    <name type="common">Common soapwort</name>
    <name type="synonym">Lychnis saponaria</name>
    <dbReference type="NCBI Taxonomy" id="3572"/>
    <lineage>
        <taxon>Eukaryota</taxon>
        <taxon>Viridiplantae</taxon>
        <taxon>Streptophyta</taxon>
        <taxon>Embryophyta</taxon>
        <taxon>Tracheophyta</taxon>
        <taxon>Spermatophyta</taxon>
        <taxon>Magnoliopsida</taxon>
        <taxon>eudicotyledons</taxon>
        <taxon>Gunneridae</taxon>
        <taxon>Pentapetalae</taxon>
        <taxon>Caryophyllales</taxon>
        <taxon>Caryophyllaceae</taxon>
        <taxon>Caryophylleae</taxon>
        <taxon>Saponaria</taxon>
    </lineage>
</organism>
<dbReference type="SMART" id="SM01372">
    <property type="entry name" value="E2F_TDP"/>
    <property type="match status" value="1"/>
</dbReference>
<dbReference type="InterPro" id="IPR036388">
    <property type="entry name" value="WH-like_DNA-bd_sf"/>
</dbReference>
<gene>
    <name evidence="10" type="ORF">RND81_05G254800</name>
</gene>
<dbReference type="InterPro" id="IPR003316">
    <property type="entry name" value="E2F_WHTH_DNA-bd_dom"/>
</dbReference>
<feature type="region of interest" description="Disordered" evidence="8">
    <location>
        <begin position="354"/>
        <end position="380"/>
    </location>
</feature>
<comment type="similarity">
    <text evidence="1 6">Belongs to the E2F/DP family.</text>
</comment>
<feature type="coiled-coil region" evidence="7">
    <location>
        <begin position="239"/>
        <end position="273"/>
    </location>
</feature>
<keyword evidence="2 6" id="KW-0805">Transcription regulation</keyword>
<dbReference type="SUPFAM" id="SSF46785">
    <property type="entry name" value="Winged helix' DNA-binding domain"/>
    <property type="match status" value="1"/>
</dbReference>
<feature type="compositionally biased region" description="Polar residues" evidence="8">
    <location>
        <begin position="72"/>
        <end position="91"/>
    </location>
</feature>
<dbReference type="Gene3D" id="6.10.250.540">
    <property type="match status" value="1"/>
</dbReference>
<dbReference type="PANTHER" id="PTHR12081:SF18">
    <property type="entry name" value="TRANSCRIPTION FACTOR E2F2-RELATED"/>
    <property type="match status" value="1"/>
</dbReference>
<feature type="compositionally biased region" description="Polar residues" evidence="8">
    <location>
        <begin position="107"/>
        <end position="121"/>
    </location>
</feature>